<dbReference type="OrthoDB" id="29013at2759"/>
<gene>
    <name evidence="5" type="ORF">ASPVEDRAFT_25858</name>
</gene>
<dbReference type="SMART" id="SM00028">
    <property type="entry name" value="TPR"/>
    <property type="match status" value="4"/>
</dbReference>
<feature type="compositionally biased region" description="Polar residues" evidence="4">
    <location>
        <begin position="845"/>
        <end position="859"/>
    </location>
</feature>
<evidence type="ECO:0000256" key="1">
    <source>
        <dbReference type="ARBA" id="ARBA00002550"/>
    </source>
</evidence>
<dbReference type="GeneID" id="63725338"/>
<dbReference type="InterPro" id="IPR051722">
    <property type="entry name" value="Endocytosis_PI4K-reg_protein"/>
</dbReference>
<feature type="compositionally biased region" description="Polar residues" evidence="4">
    <location>
        <begin position="749"/>
        <end position="761"/>
    </location>
</feature>
<keyword evidence="3" id="KW-0802">TPR repeat</keyword>
<reference evidence="6" key="1">
    <citation type="journal article" date="2017" name="Genome Biol.">
        <title>Comparative genomics reveals high biological diversity and specific adaptations in the industrially and medically important fungal genus Aspergillus.</title>
        <authorList>
            <person name="de Vries R.P."/>
            <person name="Riley R."/>
            <person name="Wiebenga A."/>
            <person name="Aguilar-Osorio G."/>
            <person name="Amillis S."/>
            <person name="Uchima C.A."/>
            <person name="Anderluh G."/>
            <person name="Asadollahi M."/>
            <person name="Askin M."/>
            <person name="Barry K."/>
            <person name="Battaglia E."/>
            <person name="Bayram O."/>
            <person name="Benocci T."/>
            <person name="Braus-Stromeyer S.A."/>
            <person name="Caldana C."/>
            <person name="Canovas D."/>
            <person name="Cerqueira G.C."/>
            <person name="Chen F."/>
            <person name="Chen W."/>
            <person name="Choi C."/>
            <person name="Clum A."/>
            <person name="Dos Santos R.A."/>
            <person name="Damasio A.R."/>
            <person name="Diallinas G."/>
            <person name="Emri T."/>
            <person name="Fekete E."/>
            <person name="Flipphi M."/>
            <person name="Freyberg S."/>
            <person name="Gallo A."/>
            <person name="Gournas C."/>
            <person name="Habgood R."/>
            <person name="Hainaut M."/>
            <person name="Harispe M.L."/>
            <person name="Henrissat B."/>
            <person name="Hilden K.S."/>
            <person name="Hope R."/>
            <person name="Hossain A."/>
            <person name="Karabika E."/>
            <person name="Karaffa L."/>
            <person name="Karanyi Z."/>
            <person name="Krasevec N."/>
            <person name="Kuo A."/>
            <person name="Kusch H."/>
            <person name="LaButti K."/>
            <person name="Lagendijk E.L."/>
            <person name="Lapidus A."/>
            <person name="Levasseur A."/>
            <person name="Lindquist E."/>
            <person name="Lipzen A."/>
            <person name="Logrieco A.F."/>
            <person name="MacCabe A."/>
            <person name="Maekelae M.R."/>
            <person name="Malavazi I."/>
            <person name="Melin P."/>
            <person name="Meyer V."/>
            <person name="Mielnichuk N."/>
            <person name="Miskei M."/>
            <person name="Molnar A.P."/>
            <person name="Mule G."/>
            <person name="Ngan C.Y."/>
            <person name="Orejas M."/>
            <person name="Orosz E."/>
            <person name="Ouedraogo J.P."/>
            <person name="Overkamp K.M."/>
            <person name="Park H.-S."/>
            <person name="Perrone G."/>
            <person name="Piumi F."/>
            <person name="Punt P.J."/>
            <person name="Ram A.F."/>
            <person name="Ramon A."/>
            <person name="Rauscher S."/>
            <person name="Record E."/>
            <person name="Riano-Pachon D.M."/>
            <person name="Robert V."/>
            <person name="Roehrig J."/>
            <person name="Ruller R."/>
            <person name="Salamov A."/>
            <person name="Salih N.S."/>
            <person name="Samson R.A."/>
            <person name="Sandor E."/>
            <person name="Sanguinetti M."/>
            <person name="Schuetze T."/>
            <person name="Sepcic K."/>
            <person name="Shelest E."/>
            <person name="Sherlock G."/>
            <person name="Sophianopoulou V."/>
            <person name="Squina F.M."/>
            <person name="Sun H."/>
            <person name="Susca A."/>
            <person name="Todd R.B."/>
            <person name="Tsang A."/>
            <person name="Unkles S.E."/>
            <person name="van de Wiele N."/>
            <person name="van Rossen-Uffink D."/>
            <person name="Oliveira J.V."/>
            <person name="Vesth T.C."/>
            <person name="Visser J."/>
            <person name="Yu J.-H."/>
            <person name="Zhou M."/>
            <person name="Andersen M.R."/>
            <person name="Archer D.B."/>
            <person name="Baker S.E."/>
            <person name="Benoit I."/>
            <person name="Brakhage A.A."/>
            <person name="Braus G.H."/>
            <person name="Fischer R."/>
            <person name="Frisvad J.C."/>
            <person name="Goldman G.H."/>
            <person name="Houbraken J."/>
            <person name="Oakley B."/>
            <person name="Pocsi I."/>
            <person name="Scazzocchio C."/>
            <person name="Seiboth B."/>
            <person name="vanKuyk P.A."/>
            <person name="Wortman J."/>
            <person name="Dyer P.S."/>
            <person name="Grigoriev I.V."/>
        </authorList>
    </citation>
    <scope>NUCLEOTIDE SEQUENCE [LARGE SCALE GENOMIC DNA]</scope>
    <source>
        <strain evidence="6">CBS 583.65</strain>
    </source>
</reference>
<dbReference type="InterPro" id="IPR011990">
    <property type="entry name" value="TPR-like_helical_dom_sf"/>
</dbReference>
<sequence>MSARESEKGHRYVVALDNARSQNKWDEVPELIRKVSKHAPHKTCFLDVAKAEHQIITHFHRTSSNARPQSSSSANLPELIPSLLSTIDQAGGSKHEIFQAQVCLGWVHYTLNEPGLAAARLPKDFKNELDNLTATGEELSPWTRVCFAKGCYIKGAAQHSVSGPQDALRTFNSLAPWLGSTSLASPSSQFHYWSEKIQADGALIAGDEVCKDTDEASAELISIALRFFRTWSSHPNVKSDTPSQGPQAENSSEPVPKSSIWTSYYDLLSTILLHDLPYTGPVDGPGRPQLASEIRRVEKICESNLLRDAKFPTADHGNERVEVWVEQVIQNWKKLCGPQWHDEELGEGGQTALGTNVLDILYRAATRTYHSYLILRRLFHVHSALSQFDLAFKALDSYIEIVMGAKERAEKSVPNEALENDGVFMRTLSEGVTILCCYGSDKAAEKAKDLIAILKTFISDHVTDHEEGQERKMALKYHDVSPADISSTYRAIGVGLANWANWTTVNESRDDIRAEAIENLERSIAPELSDEFNYSSLYTLALLLAENRDLDAAIDYVKSALSSSKDHETASSSFSRERDLIPLWHLLALLLSAKQEFDIAERSCEAAFEQFPAAVTSLAHTDRRPPKQPPSTQEQKKLKHALIDQLRSREKERIIETRITQLAFVELLEGPEAALNHSDQLLGLFGTLFRSINLEYEPQTNTKADQLLRPKSSSGTVRSFRGSIFGRHKASRTPDQKVVPSGEPKPDSPHQTLPLNQSPNSDGAPAIQVTGENDQSAGDNHASLGRSESRKVRKRGSTLGRSNATPDQNSGPVNGDGAGHYESDIGEPNGHHFEQEAPSPDTVRSAVSQAANQPQSAKQTLAPIAHNAKLSHLEPPVGHENQPPEQDIRLPTSYGFESPAGALTKFPQNQTQKYALCVLVKVWLLIAGLYRRAASFDDAAEACEEASKHLKRIETLTASQDASARSFRERGWATPKSSDELWADVYAERGLLLKAQSRPHDAMEHFEEALLYNANHPKATISLANLLLDIWDQKLPLQPPEPGVEIGLPTLPVKKSNETRRLSRSGLSDAPKPKVEGSTSTSEDEEPKLINRIAARERAYSLLSALTKRGTSWDNSEAWFALSRAYEAVNQTQKLKEVLWWCIELEDRRPIRHWSNIGSGAYVL</sequence>
<evidence type="ECO:0008006" key="7">
    <source>
        <dbReference type="Google" id="ProtNLM"/>
    </source>
</evidence>
<dbReference type="Proteomes" id="UP000184073">
    <property type="component" value="Unassembled WGS sequence"/>
</dbReference>
<feature type="compositionally biased region" description="Polar residues" evidence="4">
    <location>
        <begin position="235"/>
        <end position="253"/>
    </location>
</feature>
<evidence type="ECO:0000256" key="4">
    <source>
        <dbReference type="SAM" id="MobiDB-lite"/>
    </source>
</evidence>
<organism evidence="5 6">
    <name type="scientific">Aspergillus versicolor CBS 583.65</name>
    <dbReference type="NCBI Taxonomy" id="1036611"/>
    <lineage>
        <taxon>Eukaryota</taxon>
        <taxon>Fungi</taxon>
        <taxon>Dikarya</taxon>
        <taxon>Ascomycota</taxon>
        <taxon>Pezizomycotina</taxon>
        <taxon>Eurotiomycetes</taxon>
        <taxon>Eurotiomycetidae</taxon>
        <taxon>Eurotiales</taxon>
        <taxon>Aspergillaceae</taxon>
        <taxon>Aspergillus</taxon>
        <taxon>Aspergillus subgen. Nidulantes</taxon>
    </lineage>
</organism>
<dbReference type="STRING" id="1036611.A0A1L9PBV4"/>
<dbReference type="PANTHER" id="PTHR23083">
    <property type="entry name" value="TETRATRICOPEPTIDE REPEAT PROTEIN, TPR"/>
    <property type="match status" value="1"/>
</dbReference>
<accession>A0A1L9PBV4</accession>
<comment type="similarity">
    <text evidence="2">Belongs to the YPP1 family.</text>
</comment>
<feature type="region of interest" description="Disordered" evidence="4">
    <location>
        <begin position="235"/>
        <end position="255"/>
    </location>
</feature>
<dbReference type="PROSITE" id="PS50005">
    <property type="entry name" value="TPR"/>
    <property type="match status" value="1"/>
</dbReference>
<keyword evidence="6" id="KW-1185">Reference proteome</keyword>
<evidence type="ECO:0000313" key="5">
    <source>
        <dbReference type="EMBL" id="OJI99019.1"/>
    </source>
</evidence>
<feature type="region of interest" description="Disordered" evidence="4">
    <location>
        <begin position="619"/>
        <end position="638"/>
    </location>
</feature>
<evidence type="ECO:0000256" key="2">
    <source>
        <dbReference type="ARBA" id="ARBA00038251"/>
    </source>
</evidence>
<name>A0A1L9PBV4_ASPVE</name>
<feature type="compositionally biased region" description="Basic and acidic residues" evidence="4">
    <location>
        <begin position="819"/>
        <end position="835"/>
    </location>
</feature>
<feature type="region of interest" description="Disordered" evidence="4">
    <location>
        <begin position="709"/>
        <end position="859"/>
    </location>
</feature>
<dbReference type="InterPro" id="IPR019734">
    <property type="entry name" value="TPR_rpt"/>
</dbReference>
<dbReference type="RefSeq" id="XP_040664782.1">
    <property type="nucleotide sequence ID" value="XM_040809827.1"/>
</dbReference>
<feature type="region of interest" description="Disordered" evidence="4">
    <location>
        <begin position="1042"/>
        <end position="1087"/>
    </location>
</feature>
<dbReference type="EMBL" id="KV878126">
    <property type="protein sequence ID" value="OJI99019.1"/>
    <property type="molecule type" value="Genomic_DNA"/>
</dbReference>
<dbReference type="Gene3D" id="1.25.40.10">
    <property type="entry name" value="Tetratricopeptide repeat domain"/>
    <property type="match status" value="2"/>
</dbReference>
<dbReference type="SUPFAM" id="SSF48452">
    <property type="entry name" value="TPR-like"/>
    <property type="match status" value="1"/>
</dbReference>
<dbReference type="AlphaFoldDB" id="A0A1L9PBV4"/>
<feature type="compositionally biased region" description="Polar residues" evidence="4">
    <location>
        <begin position="799"/>
        <end position="812"/>
    </location>
</feature>
<evidence type="ECO:0000313" key="6">
    <source>
        <dbReference type="Proteomes" id="UP000184073"/>
    </source>
</evidence>
<comment type="function">
    <text evidence="1">Involved in endocytosis.</text>
</comment>
<proteinExistence type="inferred from homology"/>
<feature type="repeat" description="TPR" evidence="3">
    <location>
        <begin position="983"/>
        <end position="1016"/>
    </location>
</feature>
<dbReference type="PANTHER" id="PTHR23083:SF464">
    <property type="entry name" value="TETRATRICOPEPTIDE REPEAT DOMAIN 7, ISOFORM A"/>
    <property type="match status" value="1"/>
</dbReference>
<protein>
    <recommendedName>
        <fullName evidence="7">Filamentation protein</fullName>
    </recommendedName>
</protein>
<evidence type="ECO:0000256" key="3">
    <source>
        <dbReference type="PROSITE-ProRule" id="PRU00339"/>
    </source>
</evidence>
<dbReference type="VEuPathDB" id="FungiDB:ASPVEDRAFT_25858"/>